<dbReference type="InterPro" id="IPR051532">
    <property type="entry name" value="Ester_Hydrolysis_Enzymes"/>
</dbReference>
<dbReference type="Pfam" id="PF13472">
    <property type="entry name" value="Lipase_GDSL_2"/>
    <property type="match status" value="1"/>
</dbReference>
<dbReference type="EMBL" id="JBHRTG010000001">
    <property type="protein sequence ID" value="MFC3161875.1"/>
    <property type="molecule type" value="Genomic_DNA"/>
</dbReference>
<proteinExistence type="predicted"/>
<dbReference type="InterPro" id="IPR036514">
    <property type="entry name" value="SGNH_hydro_sf"/>
</dbReference>
<evidence type="ECO:0000313" key="2">
    <source>
        <dbReference type="EMBL" id="MFC3161875.1"/>
    </source>
</evidence>
<dbReference type="CDD" id="cd01822">
    <property type="entry name" value="Lysophospholipase_L1_like"/>
    <property type="match status" value="1"/>
</dbReference>
<accession>A0ABV7HTZ2</accession>
<gene>
    <name evidence="2" type="ORF">ACFOHV_01140</name>
</gene>
<dbReference type="PANTHER" id="PTHR30383:SF24">
    <property type="entry name" value="THIOESTERASE 1_PROTEASE 1_LYSOPHOSPHOLIPASE L1"/>
    <property type="match status" value="1"/>
</dbReference>
<protein>
    <submittedName>
        <fullName evidence="2">Arylesterase</fullName>
    </submittedName>
</protein>
<evidence type="ECO:0000259" key="1">
    <source>
        <dbReference type="Pfam" id="PF13472"/>
    </source>
</evidence>
<comment type="caution">
    <text evidence="2">The sequence shown here is derived from an EMBL/GenBank/DDBJ whole genome shotgun (WGS) entry which is preliminary data.</text>
</comment>
<dbReference type="RefSeq" id="WP_182307494.1">
    <property type="nucleotide sequence ID" value="NZ_CP059896.1"/>
</dbReference>
<dbReference type="Gene3D" id="3.40.50.1110">
    <property type="entry name" value="SGNH hydrolase"/>
    <property type="match status" value="1"/>
</dbReference>
<reference evidence="3" key="1">
    <citation type="journal article" date="2019" name="Int. J. Syst. Evol. Microbiol.">
        <title>The Global Catalogue of Microorganisms (GCM) 10K type strain sequencing project: providing services to taxonomists for standard genome sequencing and annotation.</title>
        <authorList>
            <consortium name="The Broad Institute Genomics Platform"/>
            <consortium name="The Broad Institute Genome Sequencing Center for Infectious Disease"/>
            <person name="Wu L."/>
            <person name="Ma J."/>
        </authorList>
    </citation>
    <scope>NUCLEOTIDE SEQUENCE [LARGE SCALE GENOMIC DNA]</scope>
    <source>
        <strain evidence="3">KCTC 52231</strain>
    </source>
</reference>
<feature type="domain" description="SGNH hydrolase-type esterase" evidence="1">
    <location>
        <begin position="35"/>
        <end position="192"/>
    </location>
</feature>
<organism evidence="2 3">
    <name type="scientific">Ciceribacter thiooxidans</name>
    <dbReference type="NCBI Taxonomy" id="1969821"/>
    <lineage>
        <taxon>Bacteria</taxon>
        <taxon>Pseudomonadati</taxon>
        <taxon>Pseudomonadota</taxon>
        <taxon>Alphaproteobacteria</taxon>
        <taxon>Hyphomicrobiales</taxon>
        <taxon>Rhizobiaceae</taxon>
        <taxon>Ciceribacter</taxon>
    </lineage>
</organism>
<name>A0ABV7HTZ2_9HYPH</name>
<dbReference type="PANTHER" id="PTHR30383">
    <property type="entry name" value="THIOESTERASE 1/PROTEASE 1/LYSOPHOSPHOLIPASE L1"/>
    <property type="match status" value="1"/>
</dbReference>
<keyword evidence="3" id="KW-1185">Reference proteome</keyword>
<sequence>MRFKAAIPLFAALVFAALLVGPLKAEDRTLQIVGFGDSLMAGYQLPPEDALPVHLERALIAAGRKVVLTNAGVSGDTSAAGLARVDWSVPDGTDGVILELGANDALRGVAPEETERNLEEIIKRLRGRGIDVLLVGMMAPPNMGTDYRDRFNPIYKRLADKYGLEFYPFILDGVVTEANLKIDDGMHPNAKGIAVITQRMLPVVERFLDRISSATN</sequence>
<evidence type="ECO:0000313" key="3">
    <source>
        <dbReference type="Proteomes" id="UP001595647"/>
    </source>
</evidence>
<dbReference type="SUPFAM" id="SSF52266">
    <property type="entry name" value="SGNH hydrolase"/>
    <property type="match status" value="1"/>
</dbReference>
<dbReference type="Proteomes" id="UP001595647">
    <property type="component" value="Unassembled WGS sequence"/>
</dbReference>
<dbReference type="InterPro" id="IPR013830">
    <property type="entry name" value="SGNH_hydro"/>
</dbReference>